<dbReference type="Proteomes" id="UP001139125">
    <property type="component" value="Unassembled WGS sequence"/>
</dbReference>
<evidence type="ECO:0008006" key="3">
    <source>
        <dbReference type="Google" id="ProtNLM"/>
    </source>
</evidence>
<sequence>MKKALKVFLIFVISVVILAGVAAFIASTFLTTPLKKALTEEFSRQTDQDFILDFSAFDISLLRRSITVDSIVVRPDSASPHIRKISASSVSIAGIHWFSLINKPFPNFERIIIQQPDVELYSRDFSSSAFANSGNNPTDDITKKLATFDLIINKGKGRIIRPNKQEIFRVDDISVEARDVNINELLDGSQLIFMDNLIINGSGLRLSMEKKLYEITAGDFSFNKKSQYASLADFTLTPLAPKYRFSEIKNRQIDRIDLNIPGIEFIGFDMASLANQHFELDSLHISGARMEVFRDKYKERPPGIHPKPLLYEIATSTDFSFGLNKAVISNANITYEEHKPPAQKTGSITFNNINASIQDFRTESHPKFREDSLKLDVETLFMNTSRMTLDVRYATFDRNNTHTVTVNLDSFDPKEAGDMLQNVGFVKIEDGLIESLNANYSLNSKSAFGDVRLLYRDLKVSFLNKDNPEKTGLKQQFGDFIANTFVLKSDNLGENARTGEISFERDIEKSIFAYWWKSLLDGIKEVIK</sequence>
<evidence type="ECO:0000313" key="2">
    <source>
        <dbReference type="Proteomes" id="UP001139125"/>
    </source>
</evidence>
<name>A0A9X2L108_9BACT</name>
<dbReference type="AlphaFoldDB" id="A0A9X2L108"/>
<protein>
    <recommendedName>
        <fullName evidence="3">DUF748 domain-containing protein</fullName>
    </recommendedName>
</protein>
<dbReference type="EMBL" id="JANDBC010000001">
    <property type="protein sequence ID" value="MCP9290331.1"/>
    <property type="molecule type" value="Genomic_DNA"/>
</dbReference>
<comment type="caution">
    <text evidence="1">The sequence shown here is derived from an EMBL/GenBank/DDBJ whole genome shotgun (WGS) entry which is preliminary data.</text>
</comment>
<dbReference type="RefSeq" id="WP_255132307.1">
    <property type="nucleotide sequence ID" value="NZ_JANDBC010000001.1"/>
</dbReference>
<evidence type="ECO:0000313" key="1">
    <source>
        <dbReference type="EMBL" id="MCP9290331.1"/>
    </source>
</evidence>
<keyword evidence="2" id="KW-1185">Reference proteome</keyword>
<accession>A0A9X2L108</accession>
<organism evidence="1 2">
    <name type="scientific">Gracilimonas sediminicola</name>
    <dbReference type="NCBI Taxonomy" id="2952158"/>
    <lineage>
        <taxon>Bacteria</taxon>
        <taxon>Pseudomonadati</taxon>
        <taxon>Balneolota</taxon>
        <taxon>Balneolia</taxon>
        <taxon>Balneolales</taxon>
        <taxon>Balneolaceae</taxon>
        <taxon>Gracilimonas</taxon>
    </lineage>
</organism>
<proteinExistence type="predicted"/>
<reference evidence="1" key="1">
    <citation type="submission" date="2022-06" db="EMBL/GenBank/DDBJ databases">
        <title>Gracilimonas sp. CAU 1638 isolated from sea sediment.</title>
        <authorList>
            <person name="Kim W."/>
        </authorList>
    </citation>
    <scope>NUCLEOTIDE SEQUENCE</scope>
    <source>
        <strain evidence="1">CAU 1638</strain>
    </source>
</reference>
<gene>
    <name evidence="1" type="ORF">NM125_01910</name>
</gene>